<proteinExistence type="predicted"/>
<dbReference type="EMBL" id="WTPW01000421">
    <property type="protein sequence ID" value="KAF0512705.1"/>
    <property type="molecule type" value="Genomic_DNA"/>
</dbReference>
<evidence type="ECO:0000256" key="1">
    <source>
        <dbReference type="SAM" id="Phobius"/>
    </source>
</evidence>
<sequence>MEERKKTQSHRLFNILSPYERRREDENILHHTLFYGLKCFTFGALVVLFLLYLAFMIYKIITDIPIRSTGYDIVDEMNVPGKFYYQRIIINPNKPHIFIIDIAICLTSSNSDNIRILRCDLKWTNQTVTRKDNCTDYIIPEVVSLGAHRGSCKIFKANKTIKYTNSNSSLNGLGQIGFYFNIPNISAEETNNIGIASLSIQLTSPDFDPLLYSEQVISYMDKAILSNLQLQWNFVAGMVNYAAVVKFRTIAYKTILPGDVHAIIGLTPNYHTTYFIESDIHYFPFNSKPEGLPNGTSGYFSVAAGTFIQEQTIEHRLFTVFSALASAGAISGVLLGIYAFLFGQYIKPYGYVHSLFNKIPESVFNLEAPKGAINLEASENAIYSEIPKNAINSEEIIKMINERLDVIEYLLHIKKKKK</sequence>
<name>A0A8H4AMB2_GIGMA</name>
<protein>
    <recommendedName>
        <fullName evidence="4">Transmembrane protein</fullName>
    </recommendedName>
</protein>
<accession>A0A8H4AMB2</accession>
<gene>
    <name evidence="2" type="ORF">F8M41_017945</name>
</gene>
<feature type="transmembrane region" description="Helical" evidence="1">
    <location>
        <begin position="317"/>
        <end position="341"/>
    </location>
</feature>
<feature type="transmembrane region" description="Helical" evidence="1">
    <location>
        <begin position="32"/>
        <end position="58"/>
    </location>
</feature>
<dbReference type="AlphaFoldDB" id="A0A8H4AMB2"/>
<keyword evidence="1" id="KW-0812">Transmembrane</keyword>
<dbReference type="Proteomes" id="UP000439903">
    <property type="component" value="Unassembled WGS sequence"/>
</dbReference>
<comment type="caution">
    <text evidence="2">The sequence shown here is derived from an EMBL/GenBank/DDBJ whole genome shotgun (WGS) entry which is preliminary data.</text>
</comment>
<keyword evidence="3" id="KW-1185">Reference proteome</keyword>
<organism evidence="2 3">
    <name type="scientific">Gigaspora margarita</name>
    <dbReference type="NCBI Taxonomy" id="4874"/>
    <lineage>
        <taxon>Eukaryota</taxon>
        <taxon>Fungi</taxon>
        <taxon>Fungi incertae sedis</taxon>
        <taxon>Mucoromycota</taxon>
        <taxon>Glomeromycotina</taxon>
        <taxon>Glomeromycetes</taxon>
        <taxon>Diversisporales</taxon>
        <taxon>Gigasporaceae</taxon>
        <taxon>Gigaspora</taxon>
    </lineage>
</organism>
<evidence type="ECO:0008006" key="4">
    <source>
        <dbReference type="Google" id="ProtNLM"/>
    </source>
</evidence>
<evidence type="ECO:0000313" key="3">
    <source>
        <dbReference type="Proteomes" id="UP000439903"/>
    </source>
</evidence>
<keyword evidence="1" id="KW-0472">Membrane</keyword>
<reference evidence="2 3" key="1">
    <citation type="journal article" date="2019" name="Environ. Microbiol.">
        <title>At the nexus of three kingdoms: the genome of the mycorrhizal fungus Gigaspora margarita provides insights into plant, endobacterial and fungal interactions.</title>
        <authorList>
            <person name="Venice F."/>
            <person name="Ghignone S."/>
            <person name="Salvioli di Fossalunga A."/>
            <person name="Amselem J."/>
            <person name="Novero M."/>
            <person name="Xianan X."/>
            <person name="Sedzielewska Toro K."/>
            <person name="Morin E."/>
            <person name="Lipzen A."/>
            <person name="Grigoriev I.V."/>
            <person name="Henrissat B."/>
            <person name="Martin F.M."/>
            <person name="Bonfante P."/>
        </authorList>
    </citation>
    <scope>NUCLEOTIDE SEQUENCE [LARGE SCALE GENOMIC DNA]</scope>
    <source>
        <strain evidence="2 3">BEG34</strain>
    </source>
</reference>
<dbReference type="OrthoDB" id="2339353at2759"/>
<evidence type="ECO:0000313" key="2">
    <source>
        <dbReference type="EMBL" id="KAF0512705.1"/>
    </source>
</evidence>
<keyword evidence="1" id="KW-1133">Transmembrane helix</keyword>